<evidence type="ECO:0000313" key="6">
    <source>
        <dbReference type="EMBL" id="SDK62888.1"/>
    </source>
</evidence>
<evidence type="ECO:0000256" key="4">
    <source>
        <dbReference type="ARBA" id="ARBA00023163"/>
    </source>
</evidence>
<keyword evidence="3 6" id="KW-0238">DNA-binding</keyword>
<dbReference type="OrthoDB" id="3181812at2"/>
<evidence type="ECO:0000259" key="5">
    <source>
        <dbReference type="PROSITE" id="PS50931"/>
    </source>
</evidence>
<dbReference type="GO" id="GO:0003677">
    <property type="term" value="F:DNA binding"/>
    <property type="evidence" value="ECO:0007669"/>
    <property type="project" value="UniProtKB-KW"/>
</dbReference>
<dbReference type="RefSeq" id="WP_091043318.1">
    <property type="nucleotide sequence ID" value="NZ_FNGF01000001.1"/>
</dbReference>
<gene>
    <name evidence="6" type="ORF">SAMN05216298_0876</name>
</gene>
<dbReference type="SUPFAM" id="SSF46785">
    <property type="entry name" value="Winged helix' DNA-binding domain"/>
    <property type="match status" value="1"/>
</dbReference>
<evidence type="ECO:0000256" key="1">
    <source>
        <dbReference type="ARBA" id="ARBA00009437"/>
    </source>
</evidence>
<protein>
    <submittedName>
        <fullName evidence="6">DNA-binding transcriptional regulator, LysR family</fullName>
    </submittedName>
</protein>
<evidence type="ECO:0000313" key="7">
    <source>
        <dbReference type="Proteomes" id="UP000198662"/>
    </source>
</evidence>
<dbReference type="PANTHER" id="PTHR30346:SF0">
    <property type="entry name" value="HCA OPERON TRANSCRIPTIONAL ACTIVATOR HCAR"/>
    <property type="match status" value="1"/>
</dbReference>
<organism evidence="6 7">
    <name type="scientific">Glycomyces sambucus</name>
    <dbReference type="NCBI Taxonomy" id="380244"/>
    <lineage>
        <taxon>Bacteria</taxon>
        <taxon>Bacillati</taxon>
        <taxon>Actinomycetota</taxon>
        <taxon>Actinomycetes</taxon>
        <taxon>Glycomycetales</taxon>
        <taxon>Glycomycetaceae</taxon>
        <taxon>Glycomyces</taxon>
    </lineage>
</organism>
<comment type="similarity">
    <text evidence="1">Belongs to the LysR transcriptional regulatory family.</text>
</comment>
<dbReference type="EMBL" id="FNGF01000001">
    <property type="protein sequence ID" value="SDK62888.1"/>
    <property type="molecule type" value="Genomic_DNA"/>
</dbReference>
<dbReference type="InterPro" id="IPR005119">
    <property type="entry name" value="LysR_subst-bd"/>
</dbReference>
<dbReference type="GO" id="GO:0003700">
    <property type="term" value="F:DNA-binding transcription factor activity"/>
    <property type="evidence" value="ECO:0007669"/>
    <property type="project" value="InterPro"/>
</dbReference>
<dbReference type="PROSITE" id="PS50931">
    <property type="entry name" value="HTH_LYSR"/>
    <property type="match status" value="1"/>
</dbReference>
<dbReference type="AlphaFoldDB" id="A0A1G9DG98"/>
<dbReference type="PANTHER" id="PTHR30346">
    <property type="entry name" value="TRANSCRIPTIONAL DUAL REGULATOR HCAR-RELATED"/>
    <property type="match status" value="1"/>
</dbReference>
<dbReference type="Pfam" id="PF00126">
    <property type="entry name" value="HTH_1"/>
    <property type="match status" value="1"/>
</dbReference>
<dbReference type="SUPFAM" id="SSF53850">
    <property type="entry name" value="Periplasmic binding protein-like II"/>
    <property type="match status" value="1"/>
</dbReference>
<dbReference type="GO" id="GO:0032993">
    <property type="term" value="C:protein-DNA complex"/>
    <property type="evidence" value="ECO:0007669"/>
    <property type="project" value="TreeGrafter"/>
</dbReference>
<evidence type="ECO:0000256" key="3">
    <source>
        <dbReference type="ARBA" id="ARBA00023125"/>
    </source>
</evidence>
<dbReference type="Gene3D" id="3.40.190.10">
    <property type="entry name" value="Periplasmic binding protein-like II"/>
    <property type="match status" value="2"/>
</dbReference>
<keyword evidence="4" id="KW-0804">Transcription</keyword>
<evidence type="ECO:0000256" key="2">
    <source>
        <dbReference type="ARBA" id="ARBA00023015"/>
    </source>
</evidence>
<sequence length="304" mass="33371">MEWQEIETFLVLCEERHFARTAQRMRLSPARVTQLVQRLERFVGTPLFTRSSRQVDLTETGRHLYEDLEPAYRTIRESLKQAADRAASAAGELRIGFLGPGTAKVLADLMAAFAVDHPAVDARLVLEVEVGDPLKPLREGRVDVVAVHFPIREPDLITGPVVMREAKIIAAPASSPLAAKERFDVEDLADLPIIIAGEAAPPYWREAFLPPVTPGGRRTAIAATADTFQAGLTLIGAGRYFAPVSEQIARYFPRPDVVYRPLDGLDPALLGLVWSAERETEAVRAFARLAESRPVVDTTGEDGA</sequence>
<dbReference type="InterPro" id="IPR036388">
    <property type="entry name" value="WH-like_DNA-bd_sf"/>
</dbReference>
<accession>A0A1G9DG98</accession>
<dbReference type="InterPro" id="IPR036390">
    <property type="entry name" value="WH_DNA-bd_sf"/>
</dbReference>
<keyword evidence="2" id="KW-0805">Transcription regulation</keyword>
<dbReference type="Pfam" id="PF03466">
    <property type="entry name" value="LysR_substrate"/>
    <property type="match status" value="1"/>
</dbReference>
<keyword evidence="7" id="KW-1185">Reference proteome</keyword>
<reference evidence="7" key="1">
    <citation type="submission" date="2016-10" db="EMBL/GenBank/DDBJ databases">
        <authorList>
            <person name="Varghese N."/>
            <person name="Submissions S."/>
        </authorList>
    </citation>
    <scope>NUCLEOTIDE SEQUENCE [LARGE SCALE GENOMIC DNA]</scope>
    <source>
        <strain evidence="7">CGMCC 4.3147</strain>
    </source>
</reference>
<proteinExistence type="inferred from homology"/>
<dbReference type="STRING" id="380244.SAMN05216298_0876"/>
<feature type="domain" description="HTH lysR-type" evidence="5">
    <location>
        <begin position="1"/>
        <end position="58"/>
    </location>
</feature>
<name>A0A1G9DG98_9ACTN</name>
<dbReference type="Proteomes" id="UP000198662">
    <property type="component" value="Unassembled WGS sequence"/>
</dbReference>
<dbReference type="Gene3D" id="1.10.10.10">
    <property type="entry name" value="Winged helix-like DNA-binding domain superfamily/Winged helix DNA-binding domain"/>
    <property type="match status" value="1"/>
</dbReference>
<dbReference type="InterPro" id="IPR000847">
    <property type="entry name" value="LysR_HTH_N"/>
</dbReference>